<proteinExistence type="predicted"/>
<reference evidence="1" key="1">
    <citation type="journal article" date="2015" name="Nature">
        <title>Complex archaea that bridge the gap between prokaryotes and eukaryotes.</title>
        <authorList>
            <person name="Spang A."/>
            <person name="Saw J.H."/>
            <person name="Jorgensen S.L."/>
            <person name="Zaremba-Niedzwiedzka K."/>
            <person name="Martijn J."/>
            <person name="Lind A.E."/>
            <person name="van Eijk R."/>
            <person name="Schleper C."/>
            <person name="Guy L."/>
            <person name="Ettema T.J."/>
        </authorList>
    </citation>
    <scope>NUCLEOTIDE SEQUENCE</scope>
</reference>
<evidence type="ECO:0000313" key="2">
    <source>
        <dbReference type="EMBL" id="KKK64658.1"/>
    </source>
</evidence>
<gene>
    <name evidence="2" type="ORF">LCGC14_2981970</name>
    <name evidence="1" type="ORF">LCGC14_2982040</name>
</gene>
<dbReference type="EMBL" id="LAZR01060924">
    <property type="protein sequence ID" value="KKK64658.1"/>
    <property type="molecule type" value="Genomic_DNA"/>
</dbReference>
<organism evidence="1">
    <name type="scientific">marine sediment metagenome</name>
    <dbReference type="NCBI Taxonomy" id="412755"/>
    <lineage>
        <taxon>unclassified sequences</taxon>
        <taxon>metagenomes</taxon>
        <taxon>ecological metagenomes</taxon>
    </lineage>
</organism>
<dbReference type="InterPro" id="IPR009279">
    <property type="entry name" value="Portal_Mu"/>
</dbReference>
<dbReference type="EMBL" id="LAZR01060927">
    <property type="protein sequence ID" value="KKK64653.1"/>
    <property type="molecule type" value="Genomic_DNA"/>
</dbReference>
<dbReference type="Pfam" id="PF06074">
    <property type="entry name" value="Portal_Mu"/>
    <property type="match status" value="1"/>
</dbReference>
<name>A0A0F8X768_9ZZZZ</name>
<comment type="caution">
    <text evidence="1">The sequence shown here is derived from an EMBL/GenBank/DDBJ whole genome shotgun (WGS) entry which is preliminary data.</text>
</comment>
<feature type="non-terminal residue" evidence="1">
    <location>
        <position position="1"/>
    </location>
</feature>
<sequence length="193" mass="22135">WAAWSEMFGMPWRIAKFTGEATPGEKTEVQSMLENMGSDGWAMFSDAVEIQLLKGDSGTPPYTALIEWVEKKQSILYLGQTLSTDVGPVGSFAAAKVHDNVRADILMADIQDERQMVRDQIIRPMIEMRWPNRKRPLPHFVRRVIEAKNLDEERLNIEKLKFMAERDLRVDANVIYEMLGIPQPKDMSKPNVE</sequence>
<protein>
    <submittedName>
        <fullName evidence="1">Uncharacterized protein</fullName>
    </submittedName>
</protein>
<accession>A0A0F8X768</accession>
<dbReference type="AlphaFoldDB" id="A0A0F8X768"/>
<evidence type="ECO:0000313" key="1">
    <source>
        <dbReference type="EMBL" id="KKK64653.1"/>
    </source>
</evidence>